<proteinExistence type="predicted"/>
<dbReference type="RefSeq" id="WP_134753420.1">
    <property type="nucleotide sequence ID" value="NZ_CP038149.1"/>
</dbReference>
<dbReference type="Pfam" id="PF20455">
    <property type="entry name" value="DUF6708"/>
    <property type="match status" value="1"/>
</dbReference>
<feature type="transmembrane region" description="Helical" evidence="1">
    <location>
        <begin position="272"/>
        <end position="294"/>
    </location>
</feature>
<evidence type="ECO:0000259" key="2">
    <source>
        <dbReference type="Pfam" id="PF20455"/>
    </source>
</evidence>
<keyword evidence="1" id="KW-1133">Transmembrane helix</keyword>
<dbReference type="EMBL" id="CP038149">
    <property type="protein sequence ID" value="QBR00089.1"/>
    <property type="molecule type" value="Genomic_DNA"/>
</dbReference>
<protein>
    <recommendedName>
        <fullName evidence="2">DUF6708 domain-containing protein</fullName>
    </recommendedName>
</protein>
<organism evidence="3 4">
    <name type="scientific">Paraburkholderia pallida</name>
    <dbReference type="NCBI Taxonomy" id="2547399"/>
    <lineage>
        <taxon>Bacteria</taxon>
        <taxon>Pseudomonadati</taxon>
        <taxon>Pseudomonadota</taxon>
        <taxon>Betaproteobacteria</taxon>
        <taxon>Burkholderiales</taxon>
        <taxon>Burkholderiaceae</taxon>
        <taxon>Paraburkholderia</taxon>
    </lineage>
</organism>
<reference evidence="3 4" key="1">
    <citation type="submission" date="2019-03" db="EMBL/GenBank/DDBJ databases">
        <title>Paraburkholderia sp. 7MH5, isolated from subtropical forest soil.</title>
        <authorList>
            <person name="Gao Z.-H."/>
            <person name="Qiu L.-H."/>
        </authorList>
    </citation>
    <scope>NUCLEOTIDE SEQUENCE [LARGE SCALE GENOMIC DNA]</scope>
    <source>
        <strain evidence="3 4">7MH5</strain>
    </source>
</reference>
<accession>A0A4P7CVC3</accession>
<evidence type="ECO:0000313" key="3">
    <source>
        <dbReference type="EMBL" id="QBR00089.1"/>
    </source>
</evidence>
<feature type="transmembrane region" description="Helical" evidence="1">
    <location>
        <begin position="98"/>
        <end position="121"/>
    </location>
</feature>
<gene>
    <name evidence="3" type="ORF">E1956_23660</name>
</gene>
<dbReference type="KEGG" id="ppai:E1956_23660"/>
<dbReference type="OrthoDB" id="8915060at2"/>
<dbReference type="Proteomes" id="UP000295727">
    <property type="component" value="Chromosome 2"/>
</dbReference>
<dbReference type="InterPro" id="IPR046554">
    <property type="entry name" value="DUF6708"/>
</dbReference>
<evidence type="ECO:0000313" key="4">
    <source>
        <dbReference type="Proteomes" id="UP000295727"/>
    </source>
</evidence>
<keyword evidence="4" id="KW-1185">Reference proteome</keyword>
<keyword evidence="1" id="KW-0472">Membrane</keyword>
<name>A0A4P7CVC3_9BURK</name>
<dbReference type="AlphaFoldDB" id="A0A4P7CVC3"/>
<sequence>MAFDGISWYRLNRPVSEEEQAARLAIGQSVSDMPKDDRSVFSMSDTCLEVRDGRYSEKGWGVVAFMLPGLGSLAFTAGVLWLMTHLPPIYEQRGQVGLMYGVLGFFLVIALGFSGIGIWALTRDCFNYTCRPVRFDRRNRMIYAFKHNGPGGVVSVPWDSAFLYVERKPRQGLARTTPRMVRCLVLDDKGLVKDTFSVGTRVVLAFDESSMGGQEVMKILYQDFEFYRRFMENGPDSVPRVTEFLPKGASLRNSLRLNFEGWSALTNSSNPMVWLVMGIGVLPALIFSLMQWFAQLTCREPVWPENIERACSAVLPATERLTS</sequence>
<keyword evidence="1" id="KW-0812">Transmembrane</keyword>
<evidence type="ECO:0000256" key="1">
    <source>
        <dbReference type="SAM" id="Phobius"/>
    </source>
</evidence>
<feature type="domain" description="DUF6708" evidence="2">
    <location>
        <begin position="116"/>
        <end position="312"/>
    </location>
</feature>
<feature type="transmembrane region" description="Helical" evidence="1">
    <location>
        <begin position="60"/>
        <end position="83"/>
    </location>
</feature>